<dbReference type="Gene3D" id="3.30.70.1320">
    <property type="entry name" value="Multidrug efflux transporter AcrB pore domain like"/>
    <property type="match status" value="1"/>
</dbReference>
<keyword evidence="11" id="KW-1185">Reference proteome</keyword>
<dbReference type="SUPFAM" id="SSF82866">
    <property type="entry name" value="Multidrug efflux transporter AcrB transmembrane domain"/>
    <property type="match status" value="2"/>
</dbReference>
<proteinExistence type="predicted"/>
<dbReference type="Gene3D" id="3.30.70.1430">
    <property type="entry name" value="Multidrug efflux transporter AcrB pore domain"/>
    <property type="match status" value="2"/>
</dbReference>
<feature type="transmembrane region" description="Helical" evidence="9">
    <location>
        <begin position="954"/>
        <end position="973"/>
    </location>
</feature>
<evidence type="ECO:0000256" key="6">
    <source>
        <dbReference type="ARBA" id="ARBA00022989"/>
    </source>
</evidence>
<sequence>MWLSDTSVRRPVLALVMNLVLITFGVVAYTKLPLREFPDIEPPIVTVETFYRGASASVVENQITQRLEDRISQVEAIENISSTSVDGKSEITVEFTLGRDLDAAANDIREAIGPVLASLPDGVDPPNVGKTELSAEVLMYLNLTSDHRNTLELTDYAERYLMDRFSRLPGVARVRVNGGSRYALRVWMDREALVARGLTPLDVEKALRSENVDPPAGTVQSLDRQFTVRMNRQYRTVEDFEKLVVARGANGYQVRLGEVARIALGAEEARTVFKGNRVLMVSVGIIRQSRSNPLEVARAVRAEAEEIRKTLPSDLRLENSYDVSQFIEESLHEVYRTLGIAIALVVVIIFLFLGSFRAVLIPTVAVPVSVFATCLVLLALGYSMNTLTLLAFVLAIGLVVDDAIVVLENIHRRIEEGETPLVAAYKGTRQVGFAVIATTLVLMAVFVPVAFMPGDTGRMFAEFSVTLSIAVAFSGFVALTLSPMMASKILRGREGDSFIARILDKTFGAIQRSYRWVLNWALHFPAASFPIVAGLIALCAWLLTHIPDEFMPREDRGSFFVVATGPPGTTFGNALETLDKLTDNVMYLVEDTKEATRVNSRAPRSFGSAADFNDSIAVLTLTPFGTRRDGFVIMDEIRQKTASMTDAKVSVVMRQAILRGLNKPLEIVVSGNTFEELAQWRDLILAKGRQNPGLIGMDCDYRDTKPQLRVTIDQARAADLGVSSADIGMTLETMLGGRRATTFIHQGEEYDVILEGGYAEKRTPVDLNNLFVRSERTKQLIPLSNLVKTEEFADSGTLTRYNRMRSITFDAELKTGYSLGEAVTYMEDLIRENLPGNAVVGYKGNSLKMKQNQGSIGMIFGLALIIAFLVLAAQFESFVHPFTIMLTVPMAVAGALLGLMVMGMNQSIHSQIGLIMLIGLAAKNGILIVEFINQLRDEGVPFRDAILMASEQRFRPIVMTALATVMGALPLMLGGGAGYETRRVVGVVIVFGVSIATLVTLLLVPMMYALLGRRTGSPHDASRKLDEALEMTKSE</sequence>
<evidence type="ECO:0000256" key="2">
    <source>
        <dbReference type="ARBA" id="ARBA00022448"/>
    </source>
</evidence>
<dbReference type="Pfam" id="PF00873">
    <property type="entry name" value="ACR_tran"/>
    <property type="match status" value="1"/>
</dbReference>
<dbReference type="OrthoDB" id="9757876at2"/>
<feature type="transmembrane region" description="Helical" evidence="9">
    <location>
        <begin position="463"/>
        <end position="481"/>
    </location>
</feature>
<feature type="transmembrane region" description="Helical" evidence="9">
    <location>
        <begin position="12"/>
        <end position="30"/>
    </location>
</feature>
<evidence type="ECO:0000313" key="10">
    <source>
        <dbReference type="EMBL" id="GEP43659.1"/>
    </source>
</evidence>
<keyword evidence="7 9" id="KW-0472">Membrane</keyword>
<evidence type="ECO:0000313" key="11">
    <source>
        <dbReference type="Proteomes" id="UP000321577"/>
    </source>
</evidence>
<evidence type="ECO:0000256" key="3">
    <source>
        <dbReference type="ARBA" id="ARBA00022475"/>
    </source>
</evidence>
<dbReference type="Gene3D" id="3.30.70.1440">
    <property type="entry name" value="Multidrug efflux transporter AcrB pore domain"/>
    <property type="match status" value="1"/>
</dbReference>
<dbReference type="SUPFAM" id="SSF82714">
    <property type="entry name" value="Multidrug efflux transporter AcrB TolC docking domain, DN and DC subdomains"/>
    <property type="match status" value="2"/>
</dbReference>
<feature type="transmembrane region" description="Helical" evidence="9">
    <location>
        <begin position="856"/>
        <end position="875"/>
    </location>
</feature>
<keyword evidence="5 9" id="KW-0812">Transmembrane</keyword>
<feature type="transmembrane region" description="Helical" evidence="9">
    <location>
        <begin position="908"/>
        <end position="933"/>
    </location>
</feature>
<feature type="transmembrane region" description="Helical" evidence="9">
    <location>
        <begin position="520"/>
        <end position="543"/>
    </location>
</feature>
<comment type="subcellular location">
    <subcellularLocation>
        <location evidence="1">Cell inner membrane</location>
        <topology evidence="1">Multi-pass membrane protein</topology>
    </subcellularLocation>
</comment>
<feature type="compositionally biased region" description="Basic and acidic residues" evidence="8">
    <location>
        <begin position="1020"/>
        <end position="1035"/>
    </location>
</feature>
<reference evidence="10 11" key="1">
    <citation type="submission" date="2019-07" db="EMBL/GenBank/DDBJ databases">
        <title>Whole genome shotgun sequence of Brevifollis gellanilyticus NBRC 108608.</title>
        <authorList>
            <person name="Hosoyama A."/>
            <person name="Uohara A."/>
            <person name="Ohji S."/>
            <person name="Ichikawa N."/>
        </authorList>
    </citation>
    <scope>NUCLEOTIDE SEQUENCE [LARGE SCALE GENOMIC DNA]</scope>
    <source>
        <strain evidence="10 11">NBRC 108608</strain>
    </source>
</reference>
<evidence type="ECO:0000256" key="4">
    <source>
        <dbReference type="ARBA" id="ARBA00022519"/>
    </source>
</evidence>
<dbReference type="PANTHER" id="PTHR32063">
    <property type="match status" value="1"/>
</dbReference>
<name>A0A512MA99_9BACT</name>
<dbReference type="EMBL" id="BKAG01000019">
    <property type="protein sequence ID" value="GEP43659.1"/>
    <property type="molecule type" value="Genomic_DNA"/>
</dbReference>
<dbReference type="InterPro" id="IPR001036">
    <property type="entry name" value="Acrflvin-R"/>
</dbReference>
<evidence type="ECO:0000256" key="8">
    <source>
        <dbReference type="SAM" id="MobiDB-lite"/>
    </source>
</evidence>
<gene>
    <name evidence="10" type="ORF">BGE01nite_29500</name>
</gene>
<dbReference type="PANTHER" id="PTHR32063:SF14">
    <property type="entry name" value="BLL4319 PROTEIN"/>
    <property type="match status" value="1"/>
</dbReference>
<dbReference type="Proteomes" id="UP000321577">
    <property type="component" value="Unassembled WGS sequence"/>
</dbReference>
<dbReference type="GO" id="GO:0042910">
    <property type="term" value="F:xenobiotic transmembrane transporter activity"/>
    <property type="evidence" value="ECO:0007669"/>
    <property type="project" value="TreeGrafter"/>
</dbReference>
<evidence type="ECO:0000256" key="7">
    <source>
        <dbReference type="ARBA" id="ARBA00023136"/>
    </source>
</evidence>
<keyword evidence="6 9" id="KW-1133">Transmembrane helix</keyword>
<dbReference type="FunFam" id="1.20.1640.10:FF:000001">
    <property type="entry name" value="Efflux pump membrane transporter"/>
    <property type="match status" value="1"/>
</dbReference>
<keyword evidence="3" id="KW-1003">Cell membrane</keyword>
<dbReference type="AlphaFoldDB" id="A0A512MA99"/>
<protein>
    <submittedName>
        <fullName evidence="10">Multidrug transporter</fullName>
    </submittedName>
</protein>
<evidence type="ECO:0000256" key="1">
    <source>
        <dbReference type="ARBA" id="ARBA00004429"/>
    </source>
</evidence>
<keyword evidence="2" id="KW-0813">Transport</keyword>
<comment type="caution">
    <text evidence="10">The sequence shown here is derived from an EMBL/GenBank/DDBJ whole genome shotgun (WGS) entry which is preliminary data.</text>
</comment>
<evidence type="ECO:0000256" key="5">
    <source>
        <dbReference type="ARBA" id="ARBA00022692"/>
    </source>
</evidence>
<dbReference type="PRINTS" id="PR00702">
    <property type="entry name" value="ACRIFLAVINRP"/>
</dbReference>
<dbReference type="InterPro" id="IPR027463">
    <property type="entry name" value="AcrB_DN_DC_subdom"/>
</dbReference>
<feature type="transmembrane region" description="Helical" evidence="9">
    <location>
        <begin position="334"/>
        <end position="353"/>
    </location>
</feature>
<feature type="transmembrane region" description="Helical" evidence="9">
    <location>
        <begin position="882"/>
        <end position="902"/>
    </location>
</feature>
<dbReference type="SUPFAM" id="SSF82693">
    <property type="entry name" value="Multidrug efflux transporter AcrB pore domain, PN1, PN2, PC1 and PC2 subdomains"/>
    <property type="match status" value="3"/>
</dbReference>
<evidence type="ECO:0000256" key="9">
    <source>
        <dbReference type="SAM" id="Phobius"/>
    </source>
</evidence>
<accession>A0A512MA99</accession>
<keyword evidence="4" id="KW-0997">Cell inner membrane</keyword>
<dbReference type="GO" id="GO:0005886">
    <property type="term" value="C:plasma membrane"/>
    <property type="evidence" value="ECO:0007669"/>
    <property type="project" value="UniProtKB-SubCell"/>
</dbReference>
<dbReference type="Gene3D" id="3.30.2090.10">
    <property type="entry name" value="Multidrug efflux transporter AcrB TolC docking domain, DN and DC subdomains"/>
    <property type="match status" value="2"/>
</dbReference>
<dbReference type="Gene3D" id="1.20.1640.10">
    <property type="entry name" value="Multidrug efflux transporter AcrB transmembrane domain"/>
    <property type="match status" value="2"/>
</dbReference>
<feature type="transmembrane region" description="Helical" evidence="9">
    <location>
        <begin position="431"/>
        <end position="451"/>
    </location>
</feature>
<organism evidence="10 11">
    <name type="scientific">Brevifollis gellanilyticus</name>
    <dbReference type="NCBI Taxonomy" id="748831"/>
    <lineage>
        <taxon>Bacteria</taxon>
        <taxon>Pseudomonadati</taxon>
        <taxon>Verrucomicrobiota</taxon>
        <taxon>Verrucomicrobiia</taxon>
        <taxon>Verrucomicrobiales</taxon>
        <taxon>Verrucomicrobiaceae</taxon>
    </lineage>
</organism>
<feature type="region of interest" description="Disordered" evidence="8">
    <location>
        <begin position="1015"/>
        <end position="1035"/>
    </location>
</feature>
<dbReference type="RefSeq" id="WP_146851228.1">
    <property type="nucleotide sequence ID" value="NZ_BKAG01000019.1"/>
</dbReference>
<feature type="transmembrane region" description="Helical" evidence="9">
    <location>
        <begin position="985"/>
        <end position="1011"/>
    </location>
</feature>